<reference evidence="1" key="1">
    <citation type="submission" date="2020-05" db="EMBL/GenBank/DDBJ databases">
        <authorList>
            <person name="Chiriac C."/>
            <person name="Salcher M."/>
            <person name="Ghai R."/>
            <person name="Kavagutti S V."/>
        </authorList>
    </citation>
    <scope>NUCLEOTIDE SEQUENCE</scope>
</reference>
<sequence>MTSIHIITDKVYTSYRPPVIQYRNKITSFRGNESLFDCTMKDIQLELPPHITINLKGGIYTIDVMKDDQPLFTYRINKFIGLYNFQMKYWYHTGNSFCSYFSFICDYWFHPPINEDRTEFDITGEHWSEYQTC</sequence>
<evidence type="ECO:0000313" key="1">
    <source>
        <dbReference type="EMBL" id="CAB5212443.1"/>
    </source>
</evidence>
<accession>A0A6J7WFP0</accession>
<organism evidence="1">
    <name type="scientific">uncultured Caudovirales phage</name>
    <dbReference type="NCBI Taxonomy" id="2100421"/>
    <lineage>
        <taxon>Viruses</taxon>
        <taxon>Duplodnaviria</taxon>
        <taxon>Heunggongvirae</taxon>
        <taxon>Uroviricota</taxon>
        <taxon>Caudoviricetes</taxon>
        <taxon>Peduoviridae</taxon>
        <taxon>Maltschvirus</taxon>
        <taxon>Maltschvirus maltsch</taxon>
    </lineage>
</organism>
<gene>
    <name evidence="1" type="ORF">UFOVP187_17</name>
</gene>
<proteinExistence type="predicted"/>
<protein>
    <submittedName>
        <fullName evidence="1">Uncharacterized protein</fullName>
    </submittedName>
</protein>
<dbReference type="EMBL" id="LR798237">
    <property type="protein sequence ID" value="CAB5212443.1"/>
    <property type="molecule type" value="Genomic_DNA"/>
</dbReference>
<name>A0A6J7WFP0_9CAUD</name>